<dbReference type="RefSeq" id="WP_048640770.1">
    <property type="nucleotide sequence ID" value="NZ_CP012040.1"/>
</dbReference>
<dbReference type="PATRIC" id="fig|320787.5.peg.955"/>
<evidence type="ECO:0000313" key="2">
    <source>
        <dbReference type="EMBL" id="AKP50315.1"/>
    </source>
</evidence>
<keyword evidence="1" id="KW-0472">Membrane</keyword>
<name>A0A0H4PAZ2_9BACT</name>
<gene>
    <name evidence="2" type="ORF">CA2015_0857</name>
</gene>
<sequence length="186" mass="21628">MNSIELFFHRFFKFIWNAIFVLTYPILATFGLLFVGITYFFSWVSSFLTKFSGSTPKIQNKSEWALLTDESNLIEGKLHKQIIFGPECYHIRRTDGIPSVIEDDVFGKRIIILKEGWLLERWNTTELANIPDFDICLYKPEEDKLTSLANIKCFDWHIAEQDEQFLLLKWFDGTQGGEVKVALSDG</sequence>
<protein>
    <submittedName>
        <fullName evidence="2">Uncharacterized protein</fullName>
    </submittedName>
</protein>
<dbReference type="EMBL" id="CP012040">
    <property type="protein sequence ID" value="AKP50315.1"/>
    <property type="molecule type" value="Genomic_DNA"/>
</dbReference>
<organism evidence="2 3">
    <name type="scientific">Cyclobacterium amurskyense</name>
    <dbReference type="NCBI Taxonomy" id="320787"/>
    <lineage>
        <taxon>Bacteria</taxon>
        <taxon>Pseudomonadati</taxon>
        <taxon>Bacteroidota</taxon>
        <taxon>Cytophagia</taxon>
        <taxon>Cytophagales</taxon>
        <taxon>Cyclobacteriaceae</taxon>
        <taxon>Cyclobacterium</taxon>
    </lineage>
</organism>
<keyword evidence="1" id="KW-1133">Transmembrane helix</keyword>
<keyword evidence="3" id="KW-1185">Reference proteome</keyword>
<accession>A0A0H4PAZ2</accession>
<evidence type="ECO:0000256" key="1">
    <source>
        <dbReference type="SAM" id="Phobius"/>
    </source>
</evidence>
<evidence type="ECO:0000313" key="3">
    <source>
        <dbReference type="Proteomes" id="UP000036520"/>
    </source>
</evidence>
<proteinExistence type="predicted"/>
<dbReference type="KEGG" id="camu:CA2015_0857"/>
<keyword evidence="1" id="KW-0812">Transmembrane</keyword>
<dbReference type="STRING" id="320787.CA2015_0857"/>
<dbReference type="OrthoDB" id="822431at2"/>
<dbReference type="AlphaFoldDB" id="A0A0H4PAZ2"/>
<dbReference type="Proteomes" id="UP000036520">
    <property type="component" value="Chromosome"/>
</dbReference>
<feature type="transmembrane region" description="Helical" evidence="1">
    <location>
        <begin position="14"/>
        <end position="41"/>
    </location>
</feature>
<reference evidence="2 3" key="1">
    <citation type="submission" date="2015-07" db="EMBL/GenBank/DDBJ databases">
        <authorList>
            <person name="Kim K.M."/>
        </authorList>
    </citation>
    <scope>NUCLEOTIDE SEQUENCE [LARGE SCALE GENOMIC DNA]</scope>
    <source>
        <strain evidence="2 3">KCTC 12363</strain>
    </source>
</reference>